<dbReference type="EMBL" id="JBJHZY010000002">
    <property type="protein sequence ID" value="MFL0268964.1"/>
    <property type="molecule type" value="Genomic_DNA"/>
</dbReference>
<dbReference type="PANTHER" id="PTHR33204:SF37">
    <property type="entry name" value="HTH-TYPE TRANSCRIPTIONAL REGULATOR YODB"/>
    <property type="match status" value="1"/>
</dbReference>
<dbReference type="Pfam" id="PF01638">
    <property type="entry name" value="HxlR"/>
    <property type="match status" value="1"/>
</dbReference>
<dbReference type="RefSeq" id="WP_406765585.1">
    <property type="nucleotide sequence ID" value="NZ_JBJHZY010000002.1"/>
</dbReference>
<evidence type="ECO:0000259" key="4">
    <source>
        <dbReference type="PROSITE" id="PS51118"/>
    </source>
</evidence>
<evidence type="ECO:0000256" key="2">
    <source>
        <dbReference type="ARBA" id="ARBA00023125"/>
    </source>
</evidence>
<dbReference type="Gene3D" id="1.10.10.10">
    <property type="entry name" value="Winged helix-like DNA-binding domain superfamily/Winged helix DNA-binding domain"/>
    <property type="match status" value="1"/>
</dbReference>
<comment type="caution">
    <text evidence="5">The sequence shown here is derived from an EMBL/GenBank/DDBJ whole genome shotgun (WGS) entry which is preliminary data.</text>
</comment>
<dbReference type="InterPro" id="IPR036388">
    <property type="entry name" value="WH-like_DNA-bd_sf"/>
</dbReference>
<dbReference type="PANTHER" id="PTHR33204">
    <property type="entry name" value="TRANSCRIPTIONAL REGULATOR, MARR FAMILY"/>
    <property type="match status" value="1"/>
</dbReference>
<dbReference type="Proteomes" id="UP001623661">
    <property type="component" value="Unassembled WGS sequence"/>
</dbReference>
<evidence type="ECO:0000313" key="6">
    <source>
        <dbReference type="Proteomes" id="UP001623661"/>
    </source>
</evidence>
<dbReference type="InterPro" id="IPR002577">
    <property type="entry name" value="HTH_HxlR"/>
</dbReference>
<dbReference type="InterPro" id="IPR036390">
    <property type="entry name" value="WH_DNA-bd_sf"/>
</dbReference>
<accession>A0ABW8TTV5</accession>
<keyword evidence="3" id="KW-0804">Transcription</keyword>
<proteinExistence type="predicted"/>
<evidence type="ECO:0000256" key="1">
    <source>
        <dbReference type="ARBA" id="ARBA00023015"/>
    </source>
</evidence>
<organism evidence="5 6">
    <name type="scientific">Candidatus Clostridium radicumherbarum</name>
    <dbReference type="NCBI Taxonomy" id="3381662"/>
    <lineage>
        <taxon>Bacteria</taxon>
        <taxon>Bacillati</taxon>
        <taxon>Bacillota</taxon>
        <taxon>Clostridia</taxon>
        <taxon>Eubacteriales</taxon>
        <taxon>Clostridiaceae</taxon>
        <taxon>Clostridium</taxon>
    </lineage>
</organism>
<keyword evidence="6" id="KW-1185">Reference proteome</keyword>
<name>A0ABW8TTV5_9CLOT</name>
<gene>
    <name evidence="5" type="ORF">ACJDUH_12775</name>
</gene>
<feature type="domain" description="HTH hxlR-type" evidence="4">
    <location>
        <begin position="14"/>
        <end position="113"/>
    </location>
</feature>
<dbReference type="SUPFAM" id="SSF46785">
    <property type="entry name" value="Winged helix' DNA-binding domain"/>
    <property type="match status" value="1"/>
</dbReference>
<dbReference type="PROSITE" id="PS51118">
    <property type="entry name" value="HTH_HXLR"/>
    <property type="match status" value="1"/>
</dbReference>
<evidence type="ECO:0000256" key="3">
    <source>
        <dbReference type="ARBA" id="ARBA00023163"/>
    </source>
</evidence>
<keyword evidence="1" id="KW-0805">Transcription regulation</keyword>
<evidence type="ECO:0000313" key="5">
    <source>
        <dbReference type="EMBL" id="MFL0268964.1"/>
    </source>
</evidence>
<reference evidence="5 6" key="1">
    <citation type="submission" date="2024-11" db="EMBL/GenBank/DDBJ databases">
        <authorList>
            <person name="Heng Y.C."/>
            <person name="Lim A.C.H."/>
            <person name="Lee J.K.Y."/>
            <person name="Kittelmann S."/>
        </authorList>
    </citation>
    <scope>NUCLEOTIDE SEQUENCE [LARGE SCALE GENOMIC DNA]</scope>
    <source>
        <strain evidence="5 6">WILCCON 0202</strain>
    </source>
</reference>
<sequence>MNKRSIEKVSMDENAIHYALNIISGKWRLKILGEISKNETIRFNKLQKNVEGISSLMLTRCLKELIEYKLVDRKQFDEIPPHVEYSLTDLGRSLCPILHSLEVFGLNVIEETKNSQKKS</sequence>
<keyword evidence="2" id="KW-0238">DNA-binding</keyword>
<protein>
    <submittedName>
        <fullName evidence="5">Winged helix-turn-helix transcriptional regulator</fullName>
    </submittedName>
</protein>